<comment type="caution">
    <text evidence="1">The sequence shown here is derived from an EMBL/GenBank/DDBJ whole genome shotgun (WGS) entry which is preliminary data.</text>
</comment>
<dbReference type="AlphaFoldDB" id="A0A225T4D5"/>
<evidence type="ECO:0000313" key="2">
    <source>
        <dbReference type="Proteomes" id="UP000214747"/>
    </source>
</evidence>
<accession>A0A225T4D5</accession>
<dbReference type="Proteomes" id="UP000214747">
    <property type="component" value="Unassembled WGS sequence"/>
</dbReference>
<protein>
    <submittedName>
        <fullName evidence="1">Uncharacterized protein</fullName>
    </submittedName>
</protein>
<sequence>MPTQEEFDALKQSHNALLNKFIENNTADQILFSTLFTAAAVLSKDGKQFTAGAMGIARSLAAQLNAGGTMPQALLETVETRIATIEALLKDKFD</sequence>
<reference evidence="1 2" key="1">
    <citation type="journal article" date="2010" name="Int. J. Syst. Evol. Microbiol.">
        <title>Reclassification of Herbaspirillum putei as a later heterotypic synonym of Herbaspirillum huttiense, with the description of H. huttiense subsp. huttiense subsp. nov. and H. huttiense subsp. putei subsp. nov., comb. nov., and description of Herbaspirillum aquaticum sp. nov.</title>
        <authorList>
            <person name="Dobritsa A.P."/>
            <person name="Reddy M.C."/>
            <person name="Samadpour M."/>
        </authorList>
    </citation>
    <scope>NUCLEOTIDE SEQUENCE [LARGE SCALE GENOMIC DNA]</scope>
    <source>
        <strain evidence="1 2">IEH 4430</strain>
    </source>
</reference>
<evidence type="ECO:0000313" key="1">
    <source>
        <dbReference type="EMBL" id="OWY36941.1"/>
    </source>
</evidence>
<dbReference type="EMBL" id="NJGV01000001">
    <property type="protein sequence ID" value="OWY36941.1"/>
    <property type="molecule type" value="Genomic_DNA"/>
</dbReference>
<keyword evidence="2" id="KW-1185">Reference proteome</keyword>
<proteinExistence type="predicted"/>
<gene>
    <name evidence="1" type="ORF">CEJ45_02285</name>
</gene>
<name>A0A225T4D5_9BURK</name>
<dbReference type="RefSeq" id="WP_088753610.1">
    <property type="nucleotide sequence ID" value="NZ_JARJFG010000001.1"/>
</dbReference>
<organism evidence="1 2">
    <name type="scientific">Herbaspirillum aquaticum</name>
    <dbReference type="NCBI Taxonomy" id="568783"/>
    <lineage>
        <taxon>Bacteria</taxon>
        <taxon>Pseudomonadati</taxon>
        <taxon>Pseudomonadota</taxon>
        <taxon>Betaproteobacteria</taxon>
        <taxon>Burkholderiales</taxon>
        <taxon>Oxalobacteraceae</taxon>
        <taxon>Herbaspirillum</taxon>
    </lineage>
</organism>